<dbReference type="EMBL" id="JALLAZ020001624">
    <property type="protein sequence ID" value="KAL3770629.1"/>
    <property type="molecule type" value="Genomic_DNA"/>
</dbReference>
<evidence type="ECO:0008006" key="3">
    <source>
        <dbReference type="Google" id="ProtNLM"/>
    </source>
</evidence>
<organism evidence="1 2">
    <name type="scientific">Stephanodiscus triporus</name>
    <dbReference type="NCBI Taxonomy" id="2934178"/>
    <lineage>
        <taxon>Eukaryota</taxon>
        <taxon>Sar</taxon>
        <taxon>Stramenopiles</taxon>
        <taxon>Ochrophyta</taxon>
        <taxon>Bacillariophyta</taxon>
        <taxon>Coscinodiscophyceae</taxon>
        <taxon>Thalassiosirophycidae</taxon>
        <taxon>Stephanodiscales</taxon>
        <taxon>Stephanodiscaceae</taxon>
        <taxon>Stephanodiscus</taxon>
    </lineage>
</organism>
<protein>
    <recommendedName>
        <fullName evidence="3">START domain-containing protein</fullName>
    </recommendedName>
</protein>
<gene>
    <name evidence="1" type="ORF">ACHAW5_007084</name>
</gene>
<evidence type="ECO:0000313" key="2">
    <source>
        <dbReference type="Proteomes" id="UP001530315"/>
    </source>
</evidence>
<name>A0ABD3N3B7_9STRA</name>
<reference evidence="1 2" key="1">
    <citation type="submission" date="2024-10" db="EMBL/GenBank/DDBJ databases">
        <title>Updated reference genomes for cyclostephanoid diatoms.</title>
        <authorList>
            <person name="Roberts W.R."/>
            <person name="Alverson A.J."/>
        </authorList>
    </citation>
    <scope>NUCLEOTIDE SEQUENCE [LARGE SCALE GENOMIC DNA]</scope>
    <source>
        <strain evidence="1 2">AJA276-08</strain>
    </source>
</reference>
<dbReference type="InterPro" id="IPR023393">
    <property type="entry name" value="START-like_dom_sf"/>
</dbReference>
<dbReference type="Gene3D" id="3.30.530.20">
    <property type="match status" value="1"/>
</dbReference>
<accession>A0ABD3N3B7</accession>
<keyword evidence="2" id="KW-1185">Reference proteome</keyword>
<dbReference type="AlphaFoldDB" id="A0ABD3N3B7"/>
<dbReference type="PANTHER" id="PTHR34560:SF1">
    <property type="entry name" value="START DOMAIN-CONTAINING PROTEIN"/>
    <property type="match status" value="1"/>
</dbReference>
<comment type="caution">
    <text evidence="1">The sequence shown here is derived from an EMBL/GenBank/DDBJ whole genome shotgun (WGS) entry which is preliminary data.</text>
</comment>
<dbReference type="PANTHER" id="PTHR34560">
    <property type="entry name" value="POLYKETIDE CYCLASE/DEHYDRASE/LIPID TRANSPORT SUPERFAMILY PROTEIN"/>
    <property type="match status" value="1"/>
</dbReference>
<dbReference type="SUPFAM" id="SSF55961">
    <property type="entry name" value="Bet v1-like"/>
    <property type="match status" value="1"/>
</dbReference>
<sequence>MLFKKLLQNNTASLDGWVKQGEHTGRHNFSIYYKLNESGHGRDLSCRLETVIHPDLLVPIISVLNESELYSSWLPDWTVPKLHVVKSEKLRQTGRCSQIVNIETVVPWPLAKRQVILKAVACDDIDCHPREEDENEIGCPGGSGGRILIRIQSLDTDTNENEGWKVSPADKGVVRMKVDGGFTIEKCPAGHPMKKYAVQYYERIEKPHSSLLSKEALALVTFSFCVNPQLSGVPKSFIDFFLRHAIGKMWNMFLDVAEEVKNGERNAHSDAIAMKRELYDWVEERTKVMLEVR</sequence>
<evidence type="ECO:0000313" key="1">
    <source>
        <dbReference type="EMBL" id="KAL3770629.1"/>
    </source>
</evidence>
<proteinExistence type="predicted"/>
<dbReference type="Proteomes" id="UP001530315">
    <property type="component" value="Unassembled WGS sequence"/>
</dbReference>